<evidence type="ECO:0000256" key="1">
    <source>
        <dbReference type="SAM" id="MobiDB-lite"/>
    </source>
</evidence>
<proteinExistence type="predicted"/>
<evidence type="ECO:0000313" key="2">
    <source>
        <dbReference type="EMBL" id="CAB4323042.1"/>
    </source>
</evidence>
<reference evidence="2" key="1">
    <citation type="submission" date="2020-05" db="EMBL/GenBank/DDBJ databases">
        <authorList>
            <person name="Chiriac C."/>
            <person name="Salcher M."/>
            <person name="Ghai R."/>
            <person name="Kavagutti S V."/>
        </authorList>
    </citation>
    <scope>NUCLEOTIDE SEQUENCE</scope>
</reference>
<accession>A0A6J5YHH7</accession>
<organism evidence="2">
    <name type="scientific">freshwater metagenome</name>
    <dbReference type="NCBI Taxonomy" id="449393"/>
    <lineage>
        <taxon>unclassified sequences</taxon>
        <taxon>metagenomes</taxon>
        <taxon>ecological metagenomes</taxon>
    </lineage>
</organism>
<dbReference type="EMBL" id="CAEMXZ010000024">
    <property type="protein sequence ID" value="CAB4323042.1"/>
    <property type="molecule type" value="Genomic_DNA"/>
</dbReference>
<sequence>MDNEVELVSDGDGLAIIGSPTAVERFMDSLNLPAADSVNLPAVLTAGSAIAQTAAGVADKSGRWVKLTAKSAKDIQQYGLTPTKTPGISYAMAGKSGSIDKWLQIQHGIGPMLTSPVLLANSAALMSQFAMQQKMNEITDYLAIIDAKLDQVIRSQTNQVLARLDGVDLAIREAMRVRESVGRVSEVTWSKVQSSAQSIHETEGYALRQLNDLVEQVDASGTIATLADSTKKVEAEVEKWLLVLARCFELHDAVGVLELDRVLDASPDELDRHRLGLHSARQDRRELFAERLDPLFVQMSEAVRVANAKVLLNPIQSPSVISSSNVIAEQVISFLDLLEIESSSASAEARQWKEAASEHWDKARVVGSQGITQAKKLGGDAREGAAALKGKLSGRIPGRKRSTQDDE</sequence>
<protein>
    <submittedName>
        <fullName evidence="2">Unannotated protein</fullName>
    </submittedName>
</protein>
<gene>
    <name evidence="2" type="ORF">UFOPK1392_00786</name>
</gene>
<dbReference type="AlphaFoldDB" id="A0A6J5YHH7"/>
<name>A0A6J5YHH7_9ZZZZ</name>
<feature type="region of interest" description="Disordered" evidence="1">
    <location>
        <begin position="388"/>
        <end position="407"/>
    </location>
</feature>